<dbReference type="PANTHER" id="PTHR46116">
    <property type="entry name" value="(E3-INDEPENDENT) E2 UBIQUITIN-CONJUGATING ENZYME"/>
    <property type="match status" value="1"/>
</dbReference>
<evidence type="ECO:0000313" key="6">
    <source>
        <dbReference type="Proteomes" id="UP000693970"/>
    </source>
</evidence>
<evidence type="ECO:0000256" key="2">
    <source>
        <dbReference type="ARBA" id="ARBA00022786"/>
    </source>
</evidence>
<keyword evidence="1" id="KW-0808">Transferase</keyword>
<evidence type="ECO:0000313" key="5">
    <source>
        <dbReference type="EMBL" id="KAG7363297.1"/>
    </source>
</evidence>
<feature type="region of interest" description="Disordered" evidence="3">
    <location>
        <begin position="1"/>
        <end position="61"/>
    </location>
</feature>
<dbReference type="AlphaFoldDB" id="A0A9K3PXD1"/>
<evidence type="ECO:0000256" key="3">
    <source>
        <dbReference type="SAM" id="MobiDB-lite"/>
    </source>
</evidence>
<keyword evidence="2" id="KW-0833">Ubl conjugation pathway</keyword>
<gene>
    <name evidence="5" type="ORF">IV203_026657</name>
</gene>
<accession>A0A9K3PXD1</accession>
<protein>
    <submittedName>
        <fullName evidence="5">Ubiquitin-conjugating enzyme</fullName>
    </submittedName>
</protein>
<dbReference type="PROSITE" id="PS50127">
    <property type="entry name" value="UBC_2"/>
    <property type="match status" value="1"/>
</dbReference>
<feature type="compositionally biased region" description="Basic and acidic residues" evidence="3">
    <location>
        <begin position="17"/>
        <end position="27"/>
    </location>
</feature>
<dbReference type="InterPro" id="IPR000608">
    <property type="entry name" value="UBC"/>
</dbReference>
<sequence length="686" mass="75015">MDKPKKKMGNSTSRVQTRGEKRSRNEMETTAASPSSKVTKTTNPSNSKSVIPDPSSAAESQVSVAGDPVSMLQEINERLVDPLSEPKTKFRTVRSLASRYSNSFLGSPPASPPLVPVPDQSTWKDKIMPHLSRCTSTEGIRESSYFAKTAGTPGSTSSRNGCLRRLLQELVALEEDLPDTLPGIWLRYDSYPTHPPKMQLLTTGGGTVRFSPNLYADGKVCLSLLGTWSGPKWNPLHSSILQVLMSIQGLILGVQNPYYLEPGHGGWEGHIKSNPTMTMTTKTQKEESTSSNGLEENKSSDGGSAVVSMPGGATVLNAKTNQKKDGTTETIFTAIPVVDSSQPMHVQQYEDKLRIGTLKYAILDMLKNAKNENLAPRHYLFPFKDVILCHFYHCKASIIPTASIFATAVKTSTQRRTFNNTAKELEKMLNELSKPAIFEMVEARTEKAYTKAGEDEKMSSTSGEKSESVMKSIIDAKKQDLQEAVGNEDYATAARIQQELHHLGDASVTTHCSIEKRIAAKTRAMEAAAEAKDYITAGKYQASLHRLTKNKRILQNLERRMFDAASKLDYVRAGNFQTQYKLLLEQSENVNGSARSSANEASYKNDSKPGLFAPYPSSFAAVAEAAASASKLMGTSKMLSAPLVSLSSGPPPLAAMIPPPPSDSFSNEGYPYPDDEYHDDAFYGDY</sequence>
<name>A0A9K3PXD1_9STRA</name>
<evidence type="ECO:0000259" key="4">
    <source>
        <dbReference type="PROSITE" id="PS50127"/>
    </source>
</evidence>
<dbReference type="EMBL" id="JAGRRH010000010">
    <property type="protein sequence ID" value="KAG7363297.1"/>
    <property type="molecule type" value="Genomic_DNA"/>
</dbReference>
<feature type="compositionally biased region" description="Polar residues" evidence="3">
    <location>
        <begin position="28"/>
        <end position="49"/>
    </location>
</feature>
<reference evidence="5" key="1">
    <citation type="journal article" date="2021" name="Sci. Rep.">
        <title>Diploid genomic architecture of Nitzschia inconspicua, an elite biomass production diatom.</title>
        <authorList>
            <person name="Oliver A."/>
            <person name="Podell S."/>
            <person name="Pinowska A."/>
            <person name="Traller J.C."/>
            <person name="Smith S.R."/>
            <person name="McClure R."/>
            <person name="Beliaev A."/>
            <person name="Bohutskyi P."/>
            <person name="Hill E.A."/>
            <person name="Rabines A."/>
            <person name="Zheng H."/>
            <person name="Allen L.Z."/>
            <person name="Kuo A."/>
            <person name="Grigoriev I.V."/>
            <person name="Allen A.E."/>
            <person name="Hazlebeck D."/>
            <person name="Allen E.E."/>
        </authorList>
    </citation>
    <scope>NUCLEOTIDE SEQUENCE</scope>
    <source>
        <strain evidence="5">Hildebrandi</strain>
    </source>
</reference>
<evidence type="ECO:0000256" key="1">
    <source>
        <dbReference type="ARBA" id="ARBA00022679"/>
    </source>
</evidence>
<keyword evidence="6" id="KW-1185">Reference proteome</keyword>
<feature type="domain" description="UBC core" evidence="4">
    <location>
        <begin position="122"/>
        <end position="302"/>
    </location>
</feature>
<dbReference type="Proteomes" id="UP000693970">
    <property type="component" value="Unassembled WGS sequence"/>
</dbReference>
<organism evidence="5 6">
    <name type="scientific">Nitzschia inconspicua</name>
    <dbReference type="NCBI Taxonomy" id="303405"/>
    <lineage>
        <taxon>Eukaryota</taxon>
        <taxon>Sar</taxon>
        <taxon>Stramenopiles</taxon>
        <taxon>Ochrophyta</taxon>
        <taxon>Bacillariophyta</taxon>
        <taxon>Bacillariophyceae</taxon>
        <taxon>Bacillariophycidae</taxon>
        <taxon>Bacillariales</taxon>
        <taxon>Bacillariaceae</taxon>
        <taxon>Nitzschia</taxon>
    </lineage>
</organism>
<dbReference type="GO" id="GO:0016740">
    <property type="term" value="F:transferase activity"/>
    <property type="evidence" value="ECO:0007669"/>
    <property type="project" value="UniProtKB-KW"/>
</dbReference>
<proteinExistence type="predicted"/>
<feature type="region of interest" description="Disordered" evidence="3">
    <location>
        <begin position="280"/>
        <end position="306"/>
    </location>
</feature>
<dbReference type="Pfam" id="PF00179">
    <property type="entry name" value="UQ_con"/>
    <property type="match status" value="1"/>
</dbReference>
<reference evidence="5" key="2">
    <citation type="submission" date="2021-04" db="EMBL/GenBank/DDBJ databases">
        <authorList>
            <person name="Podell S."/>
        </authorList>
    </citation>
    <scope>NUCLEOTIDE SEQUENCE</scope>
    <source>
        <strain evidence="5">Hildebrandi</strain>
    </source>
</reference>
<comment type="caution">
    <text evidence="5">The sequence shown here is derived from an EMBL/GenBank/DDBJ whole genome shotgun (WGS) entry which is preliminary data.</text>
</comment>
<dbReference type="PANTHER" id="PTHR46116:SF39">
    <property type="entry name" value="BACULOVIRAL IAP REPEAT-CONTAINING PROTEIN 6"/>
    <property type="match status" value="1"/>
</dbReference>
<dbReference type="OrthoDB" id="47801at2759"/>